<dbReference type="Pfam" id="PF14522">
    <property type="entry name" value="Cytochrome_C7"/>
    <property type="match status" value="1"/>
</dbReference>
<dbReference type="CDD" id="cd08168">
    <property type="entry name" value="Cytochrom_C3"/>
    <property type="match status" value="2"/>
</dbReference>
<dbReference type="Proteomes" id="UP000315648">
    <property type="component" value="Unassembled WGS sequence"/>
</dbReference>
<dbReference type="GO" id="GO:0016491">
    <property type="term" value="F:oxidoreductase activity"/>
    <property type="evidence" value="ECO:0007669"/>
    <property type="project" value="TreeGrafter"/>
</dbReference>
<dbReference type="PANTHER" id="PTHR35038:SF6">
    <property type="entry name" value="SURFACE LOCALIZED DECAHEME CYTOCHROME C LIPOPROTEIN"/>
    <property type="match status" value="1"/>
</dbReference>
<evidence type="ECO:0000259" key="3">
    <source>
        <dbReference type="Pfam" id="PF14522"/>
    </source>
</evidence>
<keyword evidence="2" id="KW-0812">Transmembrane</keyword>
<dbReference type="PANTHER" id="PTHR35038">
    <property type="entry name" value="DISSIMILATORY SULFITE REDUCTASE SIRA"/>
    <property type="match status" value="1"/>
</dbReference>
<protein>
    <recommendedName>
        <fullName evidence="3">Cytochrome c7-like domain-containing protein</fullName>
    </recommendedName>
</protein>
<comment type="caution">
    <text evidence="4">The sequence shown here is derived from an EMBL/GenBank/DDBJ whole genome shotgun (WGS) entry which is preliminary data.</text>
</comment>
<dbReference type="Gene3D" id="3.90.10.10">
    <property type="entry name" value="Cytochrome C3"/>
    <property type="match status" value="3"/>
</dbReference>
<keyword evidence="2" id="KW-0472">Membrane</keyword>
<gene>
    <name evidence="4" type="ORF">FPL22_14830</name>
</gene>
<feature type="domain" description="Cytochrome c7-like" evidence="3">
    <location>
        <begin position="503"/>
        <end position="557"/>
    </location>
</feature>
<dbReference type="OrthoDB" id="9814800at2"/>
<dbReference type="RefSeq" id="WP_144353767.1">
    <property type="nucleotide sequence ID" value="NZ_CBCRVV010000008.1"/>
</dbReference>
<evidence type="ECO:0000313" key="5">
    <source>
        <dbReference type="Proteomes" id="UP000315648"/>
    </source>
</evidence>
<evidence type="ECO:0000313" key="4">
    <source>
        <dbReference type="EMBL" id="TSJ77364.1"/>
    </source>
</evidence>
<dbReference type="InterPro" id="IPR036280">
    <property type="entry name" value="Multihaem_cyt_sf"/>
</dbReference>
<sequence>MSEGRTPSPNFDESRYERPNKNWLCGHACDGCPCRIGPSPSGECRATTECKPQLVTAPGETKGTWKCTRPKDWGGTCPDGPLPDGTCCKAVTKCRPVRSLRARRGLITRAFVIVCVALLLIGLGGTLRESFINPAPLSPAHSGPEFARLAAKHANISVSDAGQGCVACHPGINGNFTALASEATGVARNGLAASRFITPHPKDFSRMDASCVTCHSGHTFHQASVAKDMSCSVCHLEHKGPGTLAAVSAQNCVTCHGDADQMRLASEKAATLSTAMLSKTIAPGLITPAVSRPAAGFTQLIQGFATNHPEFQVVREKNADRNTLKFNHALHLTGSAIPTLGGKSLECASCHQPDASGAFMQRVSFEKNCRSCHSLSIDETTPGLELPHGNPDFARAFLRSLPTQYADHAKRRLGMTGQRDIEAFVKARITGLRERTLSGENLERAVFFADGAKGEATIIAGREGLARARFAGCAYCHEVTPQGNATPLVTTPQAPDRWMPHASFNHAKHTTMACVDCHTSATSSQLTADVIMPTQQSCVACHSPKGGAGDSCMTCHNYHNTAPAGLTAALRTAILQ</sequence>
<dbReference type="AlphaFoldDB" id="A0A556QL45"/>
<accession>A0A556QL45</accession>
<evidence type="ECO:0000256" key="1">
    <source>
        <dbReference type="ARBA" id="ARBA00022729"/>
    </source>
</evidence>
<organism evidence="4 5">
    <name type="scientific">Rariglobus hedericola</name>
    <dbReference type="NCBI Taxonomy" id="2597822"/>
    <lineage>
        <taxon>Bacteria</taxon>
        <taxon>Pseudomonadati</taxon>
        <taxon>Verrucomicrobiota</taxon>
        <taxon>Opitutia</taxon>
        <taxon>Opitutales</taxon>
        <taxon>Opitutaceae</taxon>
        <taxon>Rariglobus</taxon>
    </lineage>
</organism>
<feature type="transmembrane region" description="Helical" evidence="2">
    <location>
        <begin position="106"/>
        <end position="127"/>
    </location>
</feature>
<evidence type="ECO:0000256" key="2">
    <source>
        <dbReference type="SAM" id="Phobius"/>
    </source>
</evidence>
<keyword evidence="5" id="KW-1185">Reference proteome</keyword>
<keyword evidence="2" id="KW-1133">Transmembrane helix</keyword>
<dbReference type="EMBL" id="VMBG01000002">
    <property type="protein sequence ID" value="TSJ77364.1"/>
    <property type="molecule type" value="Genomic_DNA"/>
</dbReference>
<proteinExistence type="predicted"/>
<dbReference type="InterPro" id="IPR029467">
    <property type="entry name" value="Cyt_c7-like"/>
</dbReference>
<name>A0A556QL45_9BACT</name>
<keyword evidence="1" id="KW-0732">Signal</keyword>
<dbReference type="InterPro" id="IPR051829">
    <property type="entry name" value="Multiheme_Cytochr_ET"/>
</dbReference>
<dbReference type="SUPFAM" id="SSF48695">
    <property type="entry name" value="Multiheme cytochromes"/>
    <property type="match status" value="2"/>
</dbReference>
<reference evidence="4 5" key="1">
    <citation type="submission" date="2019-07" db="EMBL/GenBank/DDBJ databases">
        <title>Description of 53C-WASEF.</title>
        <authorList>
            <person name="Pitt A."/>
            <person name="Hahn M.W."/>
        </authorList>
    </citation>
    <scope>NUCLEOTIDE SEQUENCE [LARGE SCALE GENOMIC DNA]</scope>
    <source>
        <strain evidence="4 5">53C-WASEF</strain>
    </source>
</reference>